<evidence type="ECO:0000256" key="1">
    <source>
        <dbReference type="ARBA" id="ARBA00022576"/>
    </source>
</evidence>
<dbReference type="Pfam" id="PF00202">
    <property type="entry name" value="Aminotran_3"/>
    <property type="match status" value="2"/>
</dbReference>
<dbReference type="InterPro" id="IPR005814">
    <property type="entry name" value="Aminotrans_3"/>
</dbReference>
<dbReference type="InterPro" id="IPR049704">
    <property type="entry name" value="Aminotrans_3_PPA_site"/>
</dbReference>
<dbReference type="GO" id="GO:0008483">
    <property type="term" value="F:transaminase activity"/>
    <property type="evidence" value="ECO:0007669"/>
    <property type="project" value="UniProtKB-KW"/>
</dbReference>
<name>A0A816L5Y4_BRANA</name>
<dbReference type="InterPro" id="IPR015421">
    <property type="entry name" value="PyrdxlP-dep_Trfase_major"/>
</dbReference>
<dbReference type="SUPFAM" id="SSF53383">
    <property type="entry name" value="PLP-dependent transferases"/>
    <property type="match status" value="1"/>
</dbReference>
<dbReference type="Gene3D" id="3.40.640.10">
    <property type="entry name" value="Type I PLP-dependent aspartate aminotransferase-like (Major domain)"/>
    <property type="match status" value="1"/>
</dbReference>
<dbReference type="InterPro" id="IPR019010">
    <property type="entry name" value="eIF3e_N"/>
</dbReference>
<evidence type="ECO:0000256" key="2">
    <source>
        <dbReference type="ARBA" id="ARBA00022679"/>
    </source>
</evidence>
<dbReference type="FunFam" id="3.40.640.10:FF:000088">
    <property type="entry name" value="Bifunctional dethiobiotin synthetase/7,8-diamino-pelargonic acid aminotransferase"/>
    <property type="match status" value="1"/>
</dbReference>
<dbReference type="PROSITE" id="PS00600">
    <property type="entry name" value="AA_TRANSFER_CLASS_3"/>
    <property type="match status" value="1"/>
</dbReference>
<dbReference type="Gene3D" id="3.90.1150.10">
    <property type="entry name" value="Aspartate Aminotransferase, domain 1"/>
    <property type="match status" value="1"/>
</dbReference>
<evidence type="ECO:0000259" key="4">
    <source>
        <dbReference type="SMART" id="SM01186"/>
    </source>
</evidence>
<gene>
    <name evidence="5" type="ORF">DARMORV10_C05P43000.1</name>
</gene>
<dbReference type="InterPro" id="IPR015424">
    <property type="entry name" value="PyrdxlP-dep_Trfase"/>
</dbReference>
<evidence type="ECO:0000313" key="5">
    <source>
        <dbReference type="EMBL" id="CAF1931847.1"/>
    </source>
</evidence>
<dbReference type="Pfam" id="PF09440">
    <property type="entry name" value="eIF3_N"/>
    <property type="match status" value="1"/>
</dbReference>
<dbReference type="GO" id="GO:0030170">
    <property type="term" value="F:pyridoxal phosphate binding"/>
    <property type="evidence" value="ECO:0007669"/>
    <property type="project" value="InterPro"/>
</dbReference>
<dbReference type="PANTHER" id="PTHR42684:SF12">
    <property type="entry name" value="EUKARYOTIC TRANSLATION INITIATION FACTOR 3 SUBUNIT E N-TERMINAL DOMAIN-CONTAINING PROTEIN"/>
    <property type="match status" value="1"/>
</dbReference>
<dbReference type="AlphaFoldDB" id="A0A816L5Y4"/>
<dbReference type="Proteomes" id="UP001295469">
    <property type="component" value="Chromosome C05"/>
</dbReference>
<protein>
    <submittedName>
        <fullName evidence="5">(rape) hypothetical protein</fullName>
    </submittedName>
</protein>
<keyword evidence="2" id="KW-0808">Transferase</keyword>
<keyword evidence="1" id="KW-0032">Aminotransferase</keyword>
<dbReference type="EMBL" id="HG994369">
    <property type="protein sequence ID" value="CAF1931847.1"/>
    <property type="molecule type" value="Genomic_DNA"/>
</dbReference>
<dbReference type="FunFam" id="3.90.1150.10:FF:000090">
    <property type="entry name" value="Bifunctional dethiobiotin synthetase/7,8-diamino-pelargonic acid aminotransferase, mitochondrial"/>
    <property type="match status" value="1"/>
</dbReference>
<organism evidence="5">
    <name type="scientific">Brassica napus</name>
    <name type="common">Rape</name>
    <dbReference type="NCBI Taxonomy" id="3708"/>
    <lineage>
        <taxon>Eukaryota</taxon>
        <taxon>Viridiplantae</taxon>
        <taxon>Streptophyta</taxon>
        <taxon>Embryophyta</taxon>
        <taxon>Tracheophyta</taxon>
        <taxon>Spermatophyta</taxon>
        <taxon>Magnoliopsida</taxon>
        <taxon>eudicotyledons</taxon>
        <taxon>Gunneridae</taxon>
        <taxon>Pentapetalae</taxon>
        <taxon>rosids</taxon>
        <taxon>malvids</taxon>
        <taxon>Brassicales</taxon>
        <taxon>Brassicaceae</taxon>
        <taxon>Brassiceae</taxon>
        <taxon>Brassica</taxon>
    </lineage>
</organism>
<dbReference type="InterPro" id="IPR015422">
    <property type="entry name" value="PyrdxlP-dep_Trfase_small"/>
</dbReference>
<feature type="domain" description="Eukaryotic translation initiation factor 3 subunit E N-terminal" evidence="4">
    <location>
        <begin position="39"/>
        <end position="132"/>
    </location>
</feature>
<dbReference type="SMART" id="SM01186">
    <property type="entry name" value="eIF3_N"/>
    <property type="match status" value="1"/>
</dbReference>
<keyword evidence="3" id="KW-0663">Pyridoxal phosphate</keyword>
<reference evidence="5" key="1">
    <citation type="submission" date="2021-01" db="EMBL/GenBank/DDBJ databases">
        <authorList>
            <consortium name="Genoscope - CEA"/>
            <person name="William W."/>
        </authorList>
    </citation>
    <scope>NUCLEOTIDE SEQUENCE</scope>
</reference>
<evidence type="ECO:0000256" key="3">
    <source>
        <dbReference type="ARBA" id="ARBA00022898"/>
    </source>
</evidence>
<dbReference type="PANTHER" id="PTHR42684">
    <property type="entry name" value="ADENOSYLMETHIONINE-8-AMINO-7-OXONONANOATE AMINOTRANSFERASE"/>
    <property type="match status" value="1"/>
</dbReference>
<sequence>MCFSLDESPLQFGGLIEKVTQRDQQKVGMQIQRKMVNQAKMARYRHLVFYILEFLQKHQLYPDEQILKFKIELLNKTNKSLHHTEDAPQDIIIYGGRAAPLVTFLLNPNVVQELRGDKQYNLQMLKERYQTRLNVGITQHKLVPEETVTVIDSRCGEKFSVYKGSGNDSITQQFDACASWWTQGPDPAFQAELAREMTYTAARFGHVMFPENVYEPALKCAELLIDGVGKGWASRVYFSDNGSTAIEIALKMAFRKFCVDHETLLEFSEGRDEKKHISAVLALRGSYHGDTLGAMEAQAPSPYTGFLQQPWYTGKGLFLDPPTDILFNGAWNLSLPEFFAEIAPEEYGTFSTRDEIFDKSRDTSTLATTYLAYVSKQLQEYSGNTQSAHVGALIIEPGMTMIIQTTILLRRLIVSAVIHGAGGMHMVDPLFQRVLVNECRNRKIPVIFDEVFTGFWRLGVETPAELLGCKPDIACYAKLMTGGMIPLAVTLATDALFDSFSGDPKLQALLHGHSYSAHAMGCATAAKAIEWFKDPETNHNIIPQGGILRELWDEELVQQISCHSAVQRVVVIGTLFALELKVDASNSRYASSYAKSLLQMLREDGIFMRPLGNVVYLMCGPCTSPEICRELLSKLYIRFGEFNRA</sequence>
<proteinExistence type="predicted"/>
<accession>A0A816L5Y4</accession>